<reference evidence="1 2" key="1">
    <citation type="submission" date="2017-12" db="EMBL/GenBank/DDBJ databases">
        <authorList>
            <person name="Pombert J.-F."/>
            <person name="Haag K.L."/>
            <person name="Ebert D."/>
        </authorList>
    </citation>
    <scope>NUCLEOTIDE SEQUENCE [LARGE SCALE GENOMIC DNA]</scope>
    <source>
        <strain evidence="1">BE-OM-2</strain>
    </source>
</reference>
<name>A0A4V2JU09_9MICR</name>
<evidence type="ECO:0000313" key="1">
    <source>
        <dbReference type="EMBL" id="TBT98251.1"/>
    </source>
</evidence>
<sequence length="137" mass="16043">MNSFSIRLGHDTRHNEVVYDQLTPLNDTCSGLKNELRNESNILTSKLYESTKTRENILYIHFGWLKSKKTSKYDQREKILGLVNEFGTMVILYMINWHEVVQNTPEFCRCVEGVITGGVNIWNKYLHINKQAMKKEC</sequence>
<evidence type="ECO:0000313" key="2">
    <source>
        <dbReference type="Proteomes" id="UP000291404"/>
    </source>
</evidence>
<keyword evidence="2" id="KW-1185">Reference proteome</keyword>
<dbReference type="EMBL" id="PITI01002468">
    <property type="protein sequence ID" value="TBT98251.1"/>
    <property type="molecule type" value="Genomic_DNA"/>
</dbReference>
<protein>
    <submittedName>
        <fullName evidence="1">Uncharacterized protein</fullName>
    </submittedName>
</protein>
<organism evidence="1 2">
    <name type="scientific">Hamiltosporidium magnivora</name>
    <dbReference type="NCBI Taxonomy" id="148818"/>
    <lineage>
        <taxon>Eukaryota</taxon>
        <taxon>Fungi</taxon>
        <taxon>Fungi incertae sedis</taxon>
        <taxon>Microsporidia</taxon>
        <taxon>Dubosqiidae</taxon>
        <taxon>Hamiltosporidium</taxon>
    </lineage>
</organism>
<dbReference type="VEuPathDB" id="MicrosporidiaDB:CWI36_2468p0010"/>
<accession>A0A4V2JU09</accession>
<proteinExistence type="predicted"/>
<dbReference type="Proteomes" id="UP000291404">
    <property type="component" value="Unassembled WGS sequence"/>
</dbReference>
<dbReference type="AlphaFoldDB" id="A0A4V2JU09"/>
<gene>
    <name evidence="1" type="ORF">CWI36_2468p0010</name>
</gene>
<comment type="caution">
    <text evidence="1">The sequence shown here is derived from an EMBL/GenBank/DDBJ whole genome shotgun (WGS) entry which is preliminary data.</text>
</comment>